<organism evidence="4 5">
    <name type="scientific">Diatraea saccharalis</name>
    <name type="common">sugarcane borer</name>
    <dbReference type="NCBI Taxonomy" id="40085"/>
    <lineage>
        <taxon>Eukaryota</taxon>
        <taxon>Metazoa</taxon>
        <taxon>Ecdysozoa</taxon>
        <taxon>Arthropoda</taxon>
        <taxon>Hexapoda</taxon>
        <taxon>Insecta</taxon>
        <taxon>Pterygota</taxon>
        <taxon>Neoptera</taxon>
        <taxon>Endopterygota</taxon>
        <taxon>Lepidoptera</taxon>
        <taxon>Glossata</taxon>
        <taxon>Ditrysia</taxon>
        <taxon>Pyraloidea</taxon>
        <taxon>Crambidae</taxon>
        <taxon>Crambinae</taxon>
        <taxon>Diatraea</taxon>
    </lineage>
</organism>
<accession>A0A9N9R808</accession>
<feature type="repeat" description="TNFR-Cys" evidence="1">
    <location>
        <begin position="31"/>
        <end position="72"/>
    </location>
</feature>
<evidence type="ECO:0000259" key="3">
    <source>
        <dbReference type="PROSITE" id="PS50050"/>
    </source>
</evidence>
<feature type="domain" description="TNFR-Cys" evidence="3">
    <location>
        <begin position="31"/>
        <end position="72"/>
    </location>
</feature>
<feature type="transmembrane region" description="Helical" evidence="2">
    <location>
        <begin position="126"/>
        <end position="148"/>
    </location>
</feature>
<protein>
    <recommendedName>
        <fullName evidence="3">TNFR-Cys domain-containing protein</fullName>
    </recommendedName>
</protein>
<dbReference type="InterPro" id="IPR001368">
    <property type="entry name" value="TNFR/NGFR_Cys_rich_reg"/>
</dbReference>
<dbReference type="PROSITE" id="PS50050">
    <property type="entry name" value="TNFR_NGFR_2"/>
    <property type="match status" value="1"/>
</dbReference>
<keyword evidence="2" id="KW-0812">Transmembrane</keyword>
<name>A0A9N9R808_9NEOP</name>
<evidence type="ECO:0000256" key="2">
    <source>
        <dbReference type="SAM" id="Phobius"/>
    </source>
</evidence>
<gene>
    <name evidence="4" type="ORF">DIATSA_LOCUS9687</name>
</gene>
<dbReference type="OrthoDB" id="6126731at2759"/>
<dbReference type="Proteomes" id="UP001153714">
    <property type="component" value="Chromosome 4"/>
</dbReference>
<reference evidence="4" key="1">
    <citation type="submission" date="2021-12" db="EMBL/GenBank/DDBJ databases">
        <authorList>
            <person name="King R."/>
        </authorList>
    </citation>
    <scope>NUCLEOTIDE SEQUENCE</scope>
</reference>
<reference evidence="4" key="2">
    <citation type="submission" date="2022-10" db="EMBL/GenBank/DDBJ databases">
        <authorList>
            <consortium name="ENA_rothamsted_submissions"/>
            <consortium name="culmorum"/>
            <person name="King R."/>
        </authorList>
    </citation>
    <scope>NUCLEOTIDE SEQUENCE</scope>
</reference>
<keyword evidence="5" id="KW-1185">Reference proteome</keyword>
<comment type="caution">
    <text evidence="1">Lacks conserved residue(s) required for the propagation of feature annotation.</text>
</comment>
<keyword evidence="2" id="KW-1133">Transmembrane helix</keyword>
<keyword evidence="2" id="KW-0472">Membrane</keyword>
<evidence type="ECO:0000313" key="4">
    <source>
        <dbReference type="EMBL" id="CAG9792128.1"/>
    </source>
</evidence>
<sequence>MNFSEKVMRGKKKLYLLVVTLALGYVSGEITCRRGVTWWDRERASCVSCTRCDPAKRLAVMYPCELHRDTICQPYYRIQFFPFKKINTNSNDSGSNVSRDFEYDYVDYESEVINDSEHEGRWDLQVSGVTIAASGCVVFFLVVLYFSLTHARQWRVLKETLQSDMQDLTAKMKLMESGAETNEPVTTDHHIYCNVHVGKDVLLGPATTKKGLGNVYTQEKQPS</sequence>
<proteinExistence type="predicted"/>
<evidence type="ECO:0000256" key="1">
    <source>
        <dbReference type="PROSITE-ProRule" id="PRU00206"/>
    </source>
</evidence>
<evidence type="ECO:0000313" key="5">
    <source>
        <dbReference type="Proteomes" id="UP001153714"/>
    </source>
</evidence>
<dbReference type="AlphaFoldDB" id="A0A9N9R808"/>
<dbReference type="EMBL" id="OU893335">
    <property type="protein sequence ID" value="CAG9792128.1"/>
    <property type="molecule type" value="Genomic_DNA"/>
</dbReference>